<feature type="transmembrane region" description="Helical" evidence="9">
    <location>
        <begin position="937"/>
        <end position="962"/>
    </location>
</feature>
<dbReference type="Gene3D" id="1.20.1640.10">
    <property type="entry name" value="Multidrug efflux transporter AcrB transmembrane domain"/>
    <property type="match status" value="2"/>
</dbReference>
<dbReference type="SUPFAM" id="SSF82693">
    <property type="entry name" value="Multidrug efflux transporter AcrB pore domain, PN1, PN2, PC1 and PC2 subdomains"/>
    <property type="match status" value="3"/>
</dbReference>
<feature type="transmembrane region" description="Helical" evidence="9">
    <location>
        <begin position="529"/>
        <end position="555"/>
    </location>
</feature>
<dbReference type="Gene3D" id="3.30.2090.10">
    <property type="entry name" value="Multidrug efflux transporter AcrB TolC docking domain, DN and DC subdomains"/>
    <property type="match status" value="2"/>
</dbReference>
<dbReference type="PANTHER" id="PTHR32063:SF24">
    <property type="entry name" value="CATION EFFLUX SYSTEM (ACRB_ACRD_ACRF FAMILY)"/>
    <property type="match status" value="1"/>
</dbReference>
<dbReference type="Gene3D" id="3.30.70.1430">
    <property type="entry name" value="Multidrug efflux transporter AcrB pore domain"/>
    <property type="match status" value="2"/>
</dbReference>
<protein>
    <submittedName>
        <fullName evidence="10">CusA/CzcA family heavy metal efflux RND transporter</fullName>
    </submittedName>
</protein>
<dbReference type="Pfam" id="PF00873">
    <property type="entry name" value="ACR_tran"/>
    <property type="match status" value="1"/>
</dbReference>
<dbReference type="GO" id="GO:0008324">
    <property type="term" value="F:monoatomic cation transmembrane transporter activity"/>
    <property type="evidence" value="ECO:0007669"/>
    <property type="project" value="InterPro"/>
</dbReference>
<dbReference type="Gene3D" id="3.30.70.1440">
    <property type="entry name" value="Multidrug efflux transporter AcrB pore domain"/>
    <property type="match status" value="1"/>
</dbReference>
<feature type="transmembrane region" description="Helical" evidence="9">
    <location>
        <begin position="452"/>
        <end position="472"/>
    </location>
</feature>
<evidence type="ECO:0000256" key="4">
    <source>
        <dbReference type="ARBA" id="ARBA00022475"/>
    </source>
</evidence>
<dbReference type="EMBL" id="CP045644">
    <property type="protein sequence ID" value="QFZ84364.1"/>
    <property type="molecule type" value="Genomic_DNA"/>
</dbReference>
<dbReference type="InterPro" id="IPR004763">
    <property type="entry name" value="CusA-like"/>
</dbReference>
<evidence type="ECO:0000256" key="8">
    <source>
        <dbReference type="SAM" id="MobiDB-lite"/>
    </source>
</evidence>
<dbReference type="PRINTS" id="PR00702">
    <property type="entry name" value="ACRIFLAVINRP"/>
</dbReference>
<dbReference type="InterPro" id="IPR027463">
    <property type="entry name" value="AcrB_DN_DC_subdom"/>
</dbReference>
<dbReference type="Gene3D" id="3.30.70.1320">
    <property type="entry name" value="Multidrug efflux transporter AcrB pore domain like"/>
    <property type="match status" value="1"/>
</dbReference>
<reference evidence="10 11" key="1">
    <citation type="submission" date="2019-10" db="EMBL/GenBank/DDBJ databases">
        <title>Complete genome sequence of Variovorax paradoxus 5C-2.</title>
        <authorList>
            <person name="Gogoleva N.E."/>
            <person name="Balkin A.S."/>
        </authorList>
    </citation>
    <scope>NUCLEOTIDE SEQUENCE [LARGE SCALE GENOMIC DNA]</scope>
    <source>
        <strain evidence="10 11">5C-2</strain>
    </source>
</reference>
<evidence type="ECO:0000313" key="11">
    <source>
        <dbReference type="Proteomes" id="UP000326780"/>
    </source>
</evidence>
<dbReference type="RefSeq" id="WP_153283005.1">
    <property type="nucleotide sequence ID" value="NZ_CP045644.1"/>
</dbReference>
<keyword evidence="4" id="KW-1003">Cell membrane</keyword>
<proteinExistence type="inferred from homology"/>
<keyword evidence="6 9" id="KW-1133">Transmembrane helix</keyword>
<feature type="transmembrane region" description="Helical" evidence="9">
    <location>
        <begin position="346"/>
        <end position="362"/>
    </location>
</feature>
<dbReference type="GO" id="GO:0005886">
    <property type="term" value="C:plasma membrane"/>
    <property type="evidence" value="ECO:0007669"/>
    <property type="project" value="UniProtKB-SubCell"/>
</dbReference>
<keyword evidence="7 9" id="KW-0472">Membrane</keyword>
<evidence type="ECO:0000256" key="7">
    <source>
        <dbReference type="ARBA" id="ARBA00023136"/>
    </source>
</evidence>
<organism evidence="10 11">
    <name type="scientific">Variovorax paradoxus</name>
    <dbReference type="NCBI Taxonomy" id="34073"/>
    <lineage>
        <taxon>Bacteria</taxon>
        <taxon>Pseudomonadati</taxon>
        <taxon>Pseudomonadota</taxon>
        <taxon>Betaproteobacteria</taxon>
        <taxon>Burkholderiales</taxon>
        <taxon>Comamonadaceae</taxon>
        <taxon>Variovorax</taxon>
    </lineage>
</organism>
<feature type="region of interest" description="Disordered" evidence="8">
    <location>
        <begin position="1048"/>
        <end position="1072"/>
    </location>
</feature>
<dbReference type="Proteomes" id="UP000326780">
    <property type="component" value="Chromosome"/>
</dbReference>
<feature type="transmembrane region" description="Helical" evidence="9">
    <location>
        <begin position="886"/>
        <end position="905"/>
    </location>
</feature>
<dbReference type="NCBIfam" id="TIGR00914">
    <property type="entry name" value="2A0601"/>
    <property type="match status" value="1"/>
</dbReference>
<dbReference type="SUPFAM" id="SSF82866">
    <property type="entry name" value="Multidrug efflux transporter AcrB transmembrane domain"/>
    <property type="match status" value="2"/>
</dbReference>
<feature type="transmembrane region" description="Helical" evidence="9">
    <location>
        <begin position="912"/>
        <end position="931"/>
    </location>
</feature>
<feature type="transmembrane region" description="Helical" evidence="9">
    <location>
        <begin position="983"/>
        <end position="1003"/>
    </location>
</feature>
<gene>
    <name evidence="10" type="ORF">GFK26_17145</name>
</gene>
<dbReference type="SUPFAM" id="SSF82714">
    <property type="entry name" value="Multidrug efflux transporter AcrB TolC docking domain, DN and DC subdomains"/>
    <property type="match status" value="2"/>
</dbReference>
<evidence type="ECO:0000256" key="5">
    <source>
        <dbReference type="ARBA" id="ARBA00022692"/>
    </source>
</evidence>
<sequence length="1072" mass="115481">MFERIIGFSIAQRWLVLLAVLGMAALGVFSYQKLPIDAVPDITNVQVQINTSAPGYSPLEAEQRVTYPIETVMAGLPGLQQTRSLSRYGLSQVTVIFKDGTDIYFARQLVNERIQSARESMPPGVSPVIGPISTGLGEIYLWTVETEEGAKKADGKPYTPTDLREIQDWIIKPQLRNVPGVTEINSIGGYAKEFQIAPDPAKLLAHGLTMTDLVTALERNNANVGAGYIEKRGEQYLIRAPGQVKSVEDIGNVILGNAGGIPLRVSDVAEVGIGQELRTGAATDNGREVVLGTVFMLIGENSRTVSQAVDKKMQEINRTLPAGVKAVTVYDRTVLVDKAIATVKKNLFEGAVLVVAILFLFLGNIRAALITATVIPLSMLFTFTGMVNQKVSANLMSLGALDFGIIIDGAVVIVENCVRRLAHAQEKHGRPLTRGERFHEVFAASQEARRPLLFGQLIIMIVYLPIFALTGVEGKLFHPMAFTVVIALLGAMILSITFIPAAVALFIGNKVSEKENRLMVWAKRGYAPLLARVMNAKPLVITAAAVAVVLSGLLATRLGTEFVPSLSEGDFAIQALRIPGTSLTQSVEMQKQLERTLKDKFPEIERVFARTGTAEIASDPMPPNISDGYIMLKPESEWPKPKRTRDELLAAVQEEVEKLPGNNYEFSQPIQLRFNELISGVRSDVAVKIFGDDMDVLNQTAAQVSAALGKVPGAAEVKVEQTTGLPMLTVNIDRQKTARYGLNVGDVQDTISTAVGGREAGTLFDGDRRFDILVRLPETLRTDLDAIRRLPIALPKGAGGAGGEGVRTSFIPLGEVATLALAPGPNQVSREDGKRRIVVSANVRGRDLGSFVAEAEEAMRAVRIPPGYWTVWGGQYENLASATQRLQVVVPVSLLLVFTLLFAMFGNLKDGLLVFTGIPFALTGGIVALWMRGIPLSISAAVGFIALSGVAVLNGLVMISFIRNLREGGLPLDEAIREGALTRLRPVLMTALVASLGFVPMAIATGTGAEVQRPLATVVIGGILSSTALTLLVLPLLYRIAHRRDEDEVQEADAEQQHGAPLDPALRGSHGP</sequence>
<evidence type="ECO:0000256" key="6">
    <source>
        <dbReference type="ARBA" id="ARBA00022989"/>
    </source>
</evidence>
<comment type="subcellular location">
    <subcellularLocation>
        <location evidence="1">Cell membrane</location>
        <topology evidence="1">Multi-pass membrane protein</topology>
    </subcellularLocation>
</comment>
<dbReference type="InterPro" id="IPR001036">
    <property type="entry name" value="Acrflvin-R"/>
</dbReference>
<dbReference type="PANTHER" id="PTHR32063">
    <property type="match status" value="1"/>
</dbReference>
<dbReference type="AlphaFoldDB" id="A0A5Q0M717"/>
<name>A0A5Q0M717_VARPD</name>
<feature type="transmembrane region" description="Helical" evidence="9">
    <location>
        <begin position="484"/>
        <end position="508"/>
    </location>
</feature>
<accession>A0A5Q0M717</accession>
<feature type="transmembrane region" description="Helical" evidence="9">
    <location>
        <begin position="393"/>
        <end position="414"/>
    </location>
</feature>
<evidence type="ECO:0000256" key="2">
    <source>
        <dbReference type="ARBA" id="ARBA00010942"/>
    </source>
</evidence>
<feature type="transmembrane region" description="Helical" evidence="9">
    <location>
        <begin position="1015"/>
        <end position="1038"/>
    </location>
</feature>
<evidence type="ECO:0000256" key="9">
    <source>
        <dbReference type="SAM" id="Phobius"/>
    </source>
</evidence>
<evidence type="ECO:0000313" key="10">
    <source>
        <dbReference type="EMBL" id="QFZ84364.1"/>
    </source>
</evidence>
<evidence type="ECO:0000256" key="3">
    <source>
        <dbReference type="ARBA" id="ARBA00022448"/>
    </source>
</evidence>
<keyword evidence="3" id="KW-0813">Transport</keyword>
<evidence type="ECO:0000256" key="1">
    <source>
        <dbReference type="ARBA" id="ARBA00004651"/>
    </source>
</evidence>
<dbReference type="GO" id="GO:0042910">
    <property type="term" value="F:xenobiotic transmembrane transporter activity"/>
    <property type="evidence" value="ECO:0007669"/>
    <property type="project" value="TreeGrafter"/>
</dbReference>
<comment type="similarity">
    <text evidence="2">Belongs to the resistance-nodulation-cell division (RND) (TC 2.A.6) family.</text>
</comment>
<keyword evidence="5 9" id="KW-0812">Transmembrane</keyword>